<dbReference type="CDD" id="cd16326">
    <property type="entry name" value="LolB"/>
    <property type="match status" value="1"/>
</dbReference>
<comment type="caution">
    <text evidence="14">The sequence shown here is derived from an EMBL/GenBank/DDBJ whole genome shotgun (WGS) entry which is preliminary data.</text>
</comment>
<organism evidence="14 15">
    <name type="scientific">Legionella brunensis</name>
    <dbReference type="NCBI Taxonomy" id="29422"/>
    <lineage>
        <taxon>Bacteria</taxon>
        <taxon>Pseudomonadati</taxon>
        <taxon>Pseudomonadota</taxon>
        <taxon>Gammaproteobacteria</taxon>
        <taxon>Legionellales</taxon>
        <taxon>Legionellaceae</taxon>
        <taxon>Legionella</taxon>
    </lineage>
</organism>
<keyword evidence="10" id="KW-0143">Chaperone</keyword>
<accession>A0A0W0RZY0</accession>
<dbReference type="GO" id="GO:0009279">
    <property type="term" value="C:cell outer membrane"/>
    <property type="evidence" value="ECO:0007669"/>
    <property type="project" value="UniProtKB-SubCell"/>
</dbReference>
<comment type="similarity">
    <text evidence="2">Belongs to the LolB family.</text>
</comment>
<comment type="subcellular location">
    <subcellularLocation>
        <location evidence="1">Cell outer membrane</location>
        <topology evidence="1">Lipid-anchor</topology>
    </subcellularLocation>
</comment>
<keyword evidence="9" id="KW-0564">Palmitate</keyword>
<evidence type="ECO:0000256" key="2">
    <source>
        <dbReference type="ARBA" id="ARBA00009696"/>
    </source>
</evidence>
<dbReference type="Gene3D" id="2.50.20.10">
    <property type="entry name" value="Lipoprotein localisation LolA/LolB/LppX"/>
    <property type="match status" value="1"/>
</dbReference>
<evidence type="ECO:0000256" key="10">
    <source>
        <dbReference type="ARBA" id="ARBA00023186"/>
    </source>
</evidence>
<dbReference type="SUPFAM" id="SSF89392">
    <property type="entry name" value="Prokaryotic lipoproteins and lipoprotein localization factors"/>
    <property type="match status" value="1"/>
</dbReference>
<feature type="region of interest" description="Disordered" evidence="13">
    <location>
        <begin position="25"/>
        <end position="44"/>
    </location>
</feature>
<sequence length="242" mass="26152">MTAIKSTLFGSFLLLTACTPRPTMEAPSTYGSSKATTTETAPMAEQTTATNIEKTTDKSLTTKAQANNAAIETIKTTKIAATSSASAVSSWEISGAMAARSKKKGWNVSINWLQRGMGHYQIRLFGPLGSGTVLINKTGGVITFRDGPKTASSSNAEELLKQQTGIRLPVNSLYYWVRGLPAPGHVQGEKRDDAHRLLVLKQSGYIIDYGQYTSVGKTVLPSVIKLQGNGVFIKLVIKRWRI</sequence>
<evidence type="ECO:0000313" key="15">
    <source>
        <dbReference type="Proteomes" id="UP000054742"/>
    </source>
</evidence>
<evidence type="ECO:0000256" key="5">
    <source>
        <dbReference type="ARBA" id="ARBA00022448"/>
    </source>
</evidence>
<dbReference type="InterPro" id="IPR004565">
    <property type="entry name" value="OM_lipoprot_LolB"/>
</dbReference>
<dbReference type="Pfam" id="PF03550">
    <property type="entry name" value="LolB"/>
    <property type="match status" value="1"/>
</dbReference>
<dbReference type="AlphaFoldDB" id="A0A0W0RZY0"/>
<evidence type="ECO:0000256" key="6">
    <source>
        <dbReference type="ARBA" id="ARBA00022729"/>
    </source>
</evidence>
<evidence type="ECO:0000313" key="14">
    <source>
        <dbReference type="EMBL" id="KTC76807.1"/>
    </source>
</evidence>
<evidence type="ECO:0000256" key="12">
    <source>
        <dbReference type="ARBA" id="ARBA00023288"/>
    </source>
</evidence>
<feature type="compositionally biased region" description="Polar residues" evidence="13">
    <location>
        <begin position="29"/>
        <end position="44"/>
    </location>
</feature>
<protein>
    <recommendedName>
        <fullName evidence="4">Outer-membrane lipoprotein LolB</fullName>
    </recommendedName>
</protein>
<evidence type="ECO:0000256" key="8">
    <source>
        <dbReference type="ARBA" id="ARBA00023136"/>
    </source>
</evidence>
<keyword evidence="5" id="KW-0813">Transport</keyword>
<keyword evidence="8" id="KW-0472">Membrane</keyword>
<keyword evidence="11" id="KW-0998">Cell outer membrane</keyword>
<comment type="subunit">
    <text evidence="3">Monomer.</text>
</comment>
<dbReference type="Proteomes" id="UP000054742">
    <property type="component" value="Unassembled WGS sequence"/>
</dbReference>
<reference evidence="14 15" key="1">
    <citation type="submission" date="2015-11" db="EMBL/GenBank/DDBJ databases">
        <title>Genomic analysis of 38 Legionella species identifies large and diverse effector repertoires.</title>
        <authorList>
            <person name="Burstein D."/>
            <person name="Amaro F."/>
            <person name="Zusman T."/>
            <person name="Lifshitz Z."/>
            <person name="Cohen O."/>
            <person name="Gilbert J.A."/>
            <person name="Pupko T."/>
            <person name="Shuman H.A."/>
            <person name="Segal G."/>
        </authorList>
    </citation>
    <scope>NUCLEOTIDE SEQUENCE [LARGE SCALE GENOMIC DNA]</scope>
    <source>
        <strain evidence="14 15">ATCC 43878</strain>
    </source>
</reference>
<dbReference type="RefSeq" id="WP_238583900.1">
    <property type="nucleotide sequence ID" value="NZ_CAAAHU010000012.1"/>
</dbReference>
<proteinExistence type="inferred from homology"/>
<dbReference type="EMBL" id="LNXV01000036">
    <property type="protein sequence ID" value="KTC76807.1"/>
    <property type="molecule type" value="Genomic_DNA"/>
</dbReference>
<evidence type="ECO:0000256" key="3">
    <source>
        <dbReference type="ARBA" id="ARBA00011245"/>
    </source>
</evidence>
<keyword evidence="15" id="KW-1185">Reference proteome</keyword>
<dbReference type="NCBIfam" id="TIGR00548">
    <property type="entry name" value="lolB"/>
    <property type="match status" value="1"/>
</dbReference>
<evidence type="ECO:0000256" key="7">
    <source>
        <dbReference type="ARBA" id="ARBA00022927"/>
    </source>
</evidence>
<evidence type="ECO:0000256" key="11">
    <source>
        <dbReference type="ARBA" id="ARBA00023237"/>
    </source>
</evidence>
<evidence type="ECO:0000256" key="1">
    <source>
        <dbReference type="ARBA" id="ARBA00004459"/>
    </source>
</evidence>
<dbReference type="PROSITE" id="PS51257">
    <property type="entry name" value="PROKAR_LIPOPROTEIN"/>
    <property type="match status" value="1"/>
</dbReference>
<name>A0A0W0RZY0_9GAMM</name>
<keyword evidence="12" id="KW-0449">Lipoprotein</keyword>
<dbReference type="InterPro" id="IPR029046">
    <property type="entry name" value="LolA/LolB/LppX"/>
</dbReference>
<keyword evidence="7" id="KW-0653">Protein transport</keyword>
<gene>
    <name evidence="14" type="primary">lolB</name>
    <name evidence="14" type="ORF">Lbru_2914</name>
</gene>
<evidence type="ECO:0000256" key="13">
    <source>
        <dbReference type="SAM" id="MobiDB-lite"/>
    </source>
</evidence>
<evidence type="ECO:0000256" key="4">
    <source>
        <dbReference type="ARBA" id="ARBA00016202"/>
    </source>
</evidence>
<dbReference type="STRING" id="29422.Lbru_2914"/>
<dbReference type="GO" id="GO:0015031">
    <property type="term" value="P:protein transport"/>
    <property type="evidence" value="ECO:0007669"/>
    <property type="project" value="UniProtKB-KW"/>
</dbReference>
<dbReference type="PATRIC" id="fig|29422.6.peg.3089"/>
<evidence type="ECO:0000256" key="9">
    <source>
        <dbReference type="ARBA" id="ARBA00023139"/>
    </source>
</evidence>
<keyword evidence="6" id="KW-0732">Signal</keyword>